<reference evidence="3" key="1">
    <citation type="submission" date="2016-10" db="EMBL/GenBank/DDBJ databases">
        <authorList>
            <person name="Varghese N."/>
            <person name="Submissions S."/>
        </authorList>
    </citation>
    <scope>NUCLEOTIDE SEQUENCE [LARGE SCALE GENOMIC DNA]</scope>
    <source>
        <strain evidence="3">CGMCC 1.7738</strain>
    </source>
</reference>
<proteinExistence type="predicted"/>
<keyword evidence="3" id="KW-1185">Reference proteome</keyword>
<gene>
    <name evidence="2" type="ORF">SAMN04487950_2272</name>
</gene>
<dbReference type="STRING" id="553466.SAMN04487950_2272"/>
<dbReference type="AlphaFoldDB" id="A0A1I4EM98"/>
<dbReference type="EMBL" id="FOTC01000002">
    <property type="protein sequence ID" value="SFL06855.1"/>
    <property type="molecule type" value="Genomic_DNA"/>
</dbReference>
<feature type="transmembrane region" description="Helical" evidence="1">
    <location>
        <begin position="39"/>
        <end position="62"/>
    </location>
</feature>
<dbReference type="Proteomes" id="UP000199607">
    <property type="component" value="Unassembled WGS sequence"/>
</dbReference>
<accession>A0A1I4EM98</accession>
<organism evidence="2 3">
    <name type="scientific">Halogranum rubrum</name>
    <dbReference type="NCBI Taxonomy" id="553466"/>
    <lineage>
        <taxon>Archaea</taxon>
        <taxon>Methanobacteriati</taxon>
        <taxon>Methanobacteriota</taxon>
        <taxon>Stenosarchaea group</taxon>
        <taxon>Halobacteria</taxon>
        <taxon>Halobacteriales</taxon>
        <taxon>Haloferacaceae</taxon>
    </lineage>
</organism>
<evidence type="ECO:0000313" key="3">
    <source>
        <dbReference type="Proteomes" id="UP000199607"/>
    </source>
</evidence>
<dbReference type="RefSeq" id="WP_009366073.1">
    <property type="nucleotide sequence ID" value="NZ_FOTC01000002.1"/>
</dbReference>
<name>A0A1I4EM98_9EURY</name>
<keyword evidence="1" id="KW-1133">Transmembrane helix</keyword>
<sequence>MNESVVWGGIGVLLAIGGLGIIAPEFLHELQTHGPGSPIALYGIGVVVAVLLTILIVVPSVIAGE</sequence>
<keyword evidence="1" id="KW-0812">Transmembrane</keyword>
<evidence type="ECO:0000313" key="2">
    <source>
        <dbReference type="EMBL" id="SFL06855.1"/>
    </source>
</evidence>
<feature type="transmembrane region" description="Helical" evidence="1">
    <location>
        <begin position="6"/>
        <end position="27"/>
    </location>
</feature>
<evidence type="ECO:0000256" key="1">
    <source>
        <dbReference type="SAM" id="Phobius"/>
    </source>
</evidence>
<keyword evidence="1" id="KW-0472">Membrane</keyword>
<protein>
    <submittedName>
        <fullName evidence="2">Uncharacterized protein</fullName>
    </submittedName>
</protein>